<dbReference type="InterPro" id="IPR020378">
    <property type="entry name" value="DUF4186"/>
</dbReference>
<dbReference type="Proteomes" id="UP000230859">
    <property type="component" value="Unassembled WGS sequence"/>
</dbReference>
<protein>
    <submittedName>
        <fullName evidence="1">DUF4186 domain-containing protein</fullName>
    </submittedName>
</protein>
<dbReference type="AlphaFoldDB" id="A0A2H0LT90"/>
<sequence>MRVIRKALSQSRFRARFHLNHDDIAYIQSKNLKVIRSHAFDFITKRLAPASPVQDGKQTPFRGHPVFKAQHATATCCRGCLQKWYRIPKRQILKPHEIELVVDMVMYWIQTEFGKHALVR</sequence>
<name>A0A2H0LT90_9BACT</name>
<evidence type="ECO:0000313" key="2">
    <source>
        <dbReference type="Proteomes" id="UP000230859"/>
    </source>
</evidence>
<dbReference type="EMBL" id="PCVY01000037">
    <property type="protein sequence ID" value="PIQ86715.1"/>
    <property type="molecule type" value="Genomic_DNA"/>
</dbReference>
<proteinExistence type="predicted"/>
<comment type="caution">
    <text evidence="1">The sequence shown here is derived from an EMBL/GenBank/DDBJ whole genome shotgun (WGS) entry which is preliminary data.</text>
</comment>
<organism evidence="1 2">
    <name type="scientific">Candidatus Abzuiibacterium crystallinum</name>
    <dbReference type="NCBI Taxonomy" id="1974748"/>
    <lineage>
        <taxon>Bacteria</taxon>
        <taxon>Pseudomonadati</taxon>
        <taxon>Candidatus Omnitrophota</taxon>
        <taxon>Candidatus Abzuiibacterium</taxon>
    </lineage>
</organism>
<dbReference type="Pfam" id="PF13811">
    <property type="entry name" value="DUF4186"/>
    <property type="match status" value="1"/>
</dbReference>
<accession>A0A2H0LT90</accession>
<evidence type="ECO:0000313" key="1">
    <source>
        <dbReference type="EMBL" id="PIQ86715.1"/>
    </source>
</evidence>
<reference evidence="1 2" key="1">
    <citation type="submission" date="2017-09" db="EMBL/GenBank/DDBJ databases">
        <title>Depth-based differentiation of microbial function through sediment-hosted aquifers and enrichment of novel symbionts in the deep terrestrial subsurface.</title>
        <authorList>
            <person name="Probst A.J."/>
            <person name="Ladd B."/>
            <person name="Jarett J.K."/>
            <person name="Geller-Mcgrath D.E."/>
            <person name="Sieber C.M."/>
            <person name="Emerson J.B."/>
            <person name="Anantharaman K."/>
            <person name="Thomas B.C."/>
            <person name="Malmstrom R."/>
            <person name="Stieglmeier M."/>
            <person name="Klingl A."/>
            <person name="Woyke T."/>
            <person name="Ryan C.M."/>
            <person name="Banfield J.F."/>
        </authorList>
    </citation>
    <scope>NUCLEOTIDE SEQUENCE [LARGE SCALE GENOMIC DNA]</scope>
    <source>
        <strain evidence="1">CG11_big_fil_rev_8_21_14_0_20_45_26</strain>
    </source>
</reference>
<gene>
    <name evidence="1" type="ORF">COV74_03660</name>
</gene>